<sequence length="95" mass="11077">MTEKNQLSGLCINCSNAEKCNYCMNHKRPVIFCEEFSCLDPLESKTDIDKDTQKFDYPIKPVWNGICNCNKYCKNGETRCLKKTDDHVINFKKDK</sequence>
<dbReference type="RefSeq" id="WP_014957841.1">
    <property type="nucleotide sequence ID" value="NZ_FNLL01000003.1"/>
</dbReference>
<dbReference type="EMBL" id="FNLL01000003">
    <property type="protein sequence ID" value="SDT96078.1"/>
    <property type="molecule type" value="Genomic_DNA"/>
</dbReference>
<name>A0A1H2EMV6_9BACT</name>
<keyword evidence="2" id="KW-1185">Reference proteome</keyword>
<evidence type="ECO:0000313" key="1">
    <source>
        <dbReference type="EMBL" id="SDT96078.1"/>
    </source>
</evidence>
<organism evidence="1 2">
    <name type="scientific">Desulfobacula phenolica</name>
    <dbReference type="NCBI Taxonomy" id="90732"/>
    <lineage>
        <taxon>Bacteria</taxon>
        <taxon>Pseudomonadati</taxon>
        <taxon>Thermodesulfobacteriota</taxon>
        <taxon>Desulfobacteria</taxon>
        <taxon>Desulfobacterales</taxon>
        <taxon>Desulfobacteraceae</taxon>
        <taxon>Desulfobacula</taxon>
    </lineage>
</organism>
<gene>
    <name evidence="1" type="ORF">SAMN04487931_103214</name>
</gene>
<evidence type="ECO:0000313" key="2">
    <source>
        <dbReference type="Proteomes" id="UP000199608"/>
    </source>
</evidence>
<accession>A0A1H2EMV6</accession>
<proteinExistence type="predicted"/>
<reference evidence="2" key="1">
    <citation type="submission" date="2016-10" db="EMBL/GenBank/DDBJ databases">
        <authorList>
            <person name="Varghese N."/>
            <person name="Submissions S."/>
        </authorList>
    </citation>
    <scope>NUCLEOTIDE SEQUENCE [LARGE SCALE GENOMIC DNA]</scope>
    <source>
        <strain evidence="2">DSM 3384</strain>
    </source>
</reference>
<dbReference type="Proteomes" id="UP000199608">
    <property type="component" value="Unassembled WGS sequence"/>
</dbReference>
<dbReference type="AlphaFoldDB" id="A0A1H2EMV6"/>
<protein>
    <submittedName>
        <fullName evidence="1">Uncharacterized protein</fullName>
    </submittedName>
</protein>